<evidence type="ECO:0000259" key="3">
    <source>
        <dbReference type="PROSITE" id="PS51782"/>
    </source>
</evidence>
<dbReference type="CDD" id="cd00118">
    <property type="entry name" value="LysM"/>
    <property type="match status" value="1"/>
</dbReference>
<evidence type="ECO:0000256" key="1">
    <source>
        <dbReference type="ARBA" id="ARBA00022729"/>
    </source>
</evidence>
<sequence length="484" mass="53236">MKGFKTTQYLQKLNTNLVKKAIVTTVLVSTFTVHTVSAKNGTEDRSAFETVYHVYMNNEYVGVVSNRDKLDAYVSDSVKSASEEFGLDVTFDGELTYVSEMVFNPRVEDELVMDKMKDSFVMETEAAAIVLDNKEPVYVQDLEKAEDVLRRVKLQYVTEEELSAFEAQSTSTEALPELAEGETRIANISFKQSSEIKLDTVNPDKVMNVEEAVKLLLKGTLEEKKYTVQEGDVLGSIASKHDLSTEQLLSLNKGMTDETVLQIGDELHVTFLQPYIQVVVEYETKKKETIAYENEVVEDDTMWKGDTAEVQEGADGERVATYSMTKVNGVESSKEMVKEEIIKEVQNHIVKKGTKVVPSRGTGNFAWPATGGHVTSHMGARWGSFHKGMDIAGTSGKAIKAADNGTVVFAGWDSGGYGNKVIIDHNNGFRTLYAHLSSIDVSVGQTVSQGMKLGNIGATGNSTGVHLHLEVTKNGSLVNPADYF</sequence>
<comment type="caution">
    <text evidence="4">The sequence shown here is derived from an EMBL/GenBank/DDBJ whole genome shotgun (WGS) entry which is preliminary data.</text>
</comment>
<dbReference type="PANTHER" id="PTHR21666">
    <property type="entry name" value="PEPTIDASE-RELATED"/>
    <property type="match status" value="1"/>
</dbReference>
<keyword evidence="1" id="KW-0732">Signal</keyword>
<dbReference type="InterPro" id="IPR018392">
    <property type="entry name" value="LysM"/>
</dbReference>
<evidence type="ECO:0000259" key="2">
    <source>
        <dbReference type="PROSITE" id="PS51109"/>
    </source>
</evidence>
<dbReference type="SMART" id="SM00257">
    <property type="entry name" value="LysM"/>
    <property type="match status" value="1"/>
</dbReference>
<name>A0A147KCH1_9BACI</name>
<dbReference type="Pfam" id="PF07501">
    <property type="entry name" value="G5"/>
    <property type="match status" value="1"/>
</dbReference>
<keyword evidence="5" id="KW-1185">Reference proteome</keyword>
<evidence type="ECO:0000313" key="5">
    <source>
        <dbReference type="Proteomes" id="UP000074108"/>
    </source>
</evidence>
<dbReference type="STRING" id="1150625.Q75_00235"/>
<dbReference type="AlphaFoldDB" id="A0A147KCH1"/>
<evidence type="ECO:0000313" key="4">
    <source>
        <dbReference type="EMBL" id="KUP09393.1"/>
    </source>
</evidence>
<dbReference type="EMBL" id="LDYG01000001">
    <property type="protein sequence ID" value="KUP09393.1"/>
    <property type="molecule type" value="Genomic_DNA"/>
</dbReference>
<proteinExistence type="predicted"/>
<dbReference type="SUPFAM" id="SSF51261">
    <property type="entry name" value="Duplicated hybrid motif"/>
    <property type="match status" value="1"/>
</dbReference>
<dbReference type="SMART" id="SM01208">
    <property type="entry name" value="G5"/>
    <property type="match status" value="1"/>
</dbReference>
<dbReference type="GO" id="GO:0004222">
    <property type="term" value="F:metalloendopeptidase activity"/>
    <property type="evidence" value="ECO:0007669"/>
    <property type="project" value="TreeGrafter"/>
</dbReference>
<dbReference type="PATRIC" id="fig|1150625.3.peg.47"/>
<dbReference type="Pfam" id="PF01476">
    <property type="entry name" value="LysM"/>
    <property type="match status" value="1"/>
</dbReference>
<dbReference type="RefSeq" id="WP_059349938.1">
    <property type="nucleotide sequence ID" value="NZ_LDYG01000001.1"/>
</dbReference>
<reference evidence="4 5" key="1">
    <citation type="journal article" date="2016" name="Front. Microbiol.">
        <title>Microevolution Analysis of Bacillus coahuilensis Unveils Differences in Phosphorus Acquisition Strategies and Their Regulation.</title>
        <authorList>
            <person name="Gomez-Lunar Z."/>
            <person name="Hernandez-Gonzalez I."/>
            <person name="Rodriguez-Torres M.D."/>
            <person name="Souza V."/>
            <person name="Olmedo-Alvarez G."/>
        </authorList>
    </citation>
    <scope>NUCLEOTIDE SEQUENCE [LARGE SCALE GENOMIC DNA]</scope>
    <source>
        <strain evidence="5">p1.1.43</strain>
    </source>
</reference>
<dbReference type="InterPro" id="IPR016047">
    <property type="entry name" value="M23ase_b-sheet_dom"/>
</dbReference>
<accession>A0A147KCH1</accession>
<dbReference type="Gene3D" id="2.20.230.10">
    <property type="entry name" value="Resuscitation-promoting factor rpfb"/>
    <property type="match status" value="1"/>
</dbReference>
<organism evidence="4 5">
    <name type="scientific">Bacillus coahuilensis p1.1.43</name>
    <dbReference type="NCBI Taxonomy" id="1150625"/>
    <lineage>
        <taxon>Bacteria</taxon>
        <taxon>Bacillati</taxon>
        <taxon>Bacillota</taxon>
        <taxon>Bacilli</taxon>
        <taxon>Bacillales</taxon>
        <taxon>Bacillaceae</taxon>
        <taxon>Bacillus</taxon>
    </lineage>
</organism>
<protein>
    <submittedName>
        <fullName evidence="4">Peptidase M23</fullName>
    </submittedName>
</protein>
<dbReference type="Proteomes" id="UP000074108">
    <property type="component" value="Unassembled WGS sequence"/>
</dbReference>
<dbReference type="SUPFAM" id="SSF54106">
    <property type="entry name" value="LysM domain"/>
    <property type="match status" value="1"/>
</dbReference>
<dbReference type="Gene3D" id="3.10.350.10">
    <property type="entry name" value="LysM domain"/>
    <property type="match status" value="1"/>
</dbReference>
<feature type="domain" description="LysM" evidence="3">
    <location>
        <begin position="224"/>
        <end position="269"/>
    </location>
</feature>
<dbReference type="CDD" id="cd12797">
    <property type="entry name" value="M23_peptidase"/>
    <property type="match status" value="1"/>
</dbReference>
<dbReference type="OrthoDB" id="9805070at2"/>
<dbReference type="InterPro" id="IPR050570">
    <property type="entry name" value="Cell_wall_metabolism_enzyme"/>
</dbReference>
<gene>
    <name evidence="4" type="ORF">Q75_00235</name>
</gene>
<dbReference type="PROSITE" id="PS51109">
    <property type="entry name" value="G5"/>
    <property type="match status" value="1"/>
</dbReference>
<dbReference type="InterPro" id="IPR036779">
    <property type="entry name" value="LysM_dom_sf"/>
</dbReference>
<feature type="domain" description="G5" evidence="2">
    <location>
        <begin position="276"/>
        <end position="356"/>
    </location>
</feature>
<dbReference type="Gene3D" id="2.70.70.10">
    <property type="entry name" value="Glucose Permease (Domain IIA)"/>
    <property type="match status" value="1"/>
</dbReference>
<dbReference type="PANTHER" id="PTHR21666:SF270">
    <property type="entry name" value="MUREIN HYDROLASE ACTIVATOR ENVC"/>
    <property type="match status" value="1"/>
</dbReference>
<dbReference type="InterPro" id="IPR011055">
    <property type="entry name" value="Dup_hybrid_motif"/>
</dbReference>
<dbReference type="Pfam" id="PF01551">
    <property type="entry name" value="Peptidase_M23"/>
    <property type="match status" value="1"/>
</dbReference>
<dbReference type="InterPro" id="IPR011098">
    <property type="entry name" value="G5_dom"/>
</dbReference>
<dbReference type="PROSITE" id="PS51782">
    <property type="entry name" value="LYSM"/>
    <property type="match status" value="1"/>
</dbReference>